<evidence type="ECO:0000313" key="11">
    <source>
        <dbReference type="EMBL" id="VWO99592.1"/>
    </source>
</evidence>
<comment type="subcellular location">
    <subcellularLocation>
        <location evidence="1">Chromosome</location>
        <location evidence="1">Centromere</location>
        <location evidence="1">Kinetochore</location>
    </subcellularLocation>
</comment>
<dbReference type="GO" id="GO:0000070">
    <property type="term" value="P:mitotic sister chromatid segregation"/>
    <property type="evidence" value="ECO:0007669"/>
    <property type="project" value="TreeGrafter"/>
</dbReference>
<accession>A0A5K1K174</accession>
<dbReference type="Pfam" id="PF05859">
    <property type="entry name" value="Mis12"/>
    <property type="match status" value="1"/>
</dbReference>
<evidence type="ECO:0000256" key="1">
    <source>
        <dbReference type="ARBA" id="ARBA00004629"/>
    </source>
</evidence>
<keyword evidence="3" id="KW-0158">Chromosome</keyword>
<dbReference type="InterPro" id="IPR008685">
    <property type="entry name" value="Centromere_Mis12"/>
</dbReference>
<evidence type="ECO:0000256" key="2">
    <source>
        <dbReference type="ARBA" id="ARBA00008643"/>
    </source>
</evidence>
<protein>
    <submittedName>
        <fullName evidence="11">Thiol-transferase Tc52</fullName>
    </submittedName>
</protein>
<dbReference type="AlphaFoldDB" id="A0A5K1K174"/>
<dbReference type="GO" id="GO:0051301">
    <property type="term" value="P:cell division"/>
    <property type="evidence" value="ECO:0007669"/>
    <property type="project" value="UniProtKB-KW"/>
</dbReference>
<dbReference type="GO" id="GO:0051382">
    <property type="term" value="P:kinetochore assembly"/>
    <property type="evidence" value="ECO:0007669"/>
    <property type="project" value="TreeGrafter"/>
</dbReference>
<proteinExistence type="inferred from homology"/>
<comment type="similarity">
    <text evidence="2">Belongs to the mis12 family.</text>
</comment>
<dbReference type="GO" id="GO:0016740">
    <property type="term" value="F:transferase activity"/>
    <property type="evidence" value="ECO:0007669"/>
    <property type="project" value="UniProtKB-KW"/>
</dbReference>
<gene>
    <name evidence="11" type="primary">D3JLB9</name>
</gene>
<keyword evidence="6" id="KW-0995">Kinetochore</keyword>
<keyword evidence="8" id="KW-0131">Cell cycle</keyword>
<reference evidence="11" key="1">
    <citation type="submission" date="2019-10" db="EMBL/GenBank/DDBJ databases">
        <authorList>
            <person name="Nor Muhammad N."/>
        </authorList>
    </citation>
    <scope>NUCLEOTIDE SEQUENCE</scope>
</reference>
<keyword evidence="4" id="KW-0132">Cell division</keyword>
<organism evidence="11">
    <name type="scientific">Ganoderma boninense</name>
    <dbReference type="NCBI Taxonomy" id="34458"/>
    <lineage>
        <taxon>Eukaryota</taxon>
        <taxon>Fungi</taxon>
        <taxon>Dikarya</taxon>
        <taxon>Basidiomycota</taxon>
        <taxon>Agaricomycotina</taxon>
        <taxon>Agaricomycetes</taxon>
        <taxon>Polyporales</taxon>
        <taxon>Polyporaceae</taxon>
        <taxon>Ganoderma</taxon>
    </lineage>
</organism>
<sequence length="331" mass="35948">MSPNPQAGPPAPPPTVPSVLLPELLGFIPQFLLDDIINIANDEARQSVDAMEHSSTKDKDADWDPTQEIEQGLVAFQTLLESHVDVAFDFFEAWSMRNIFAVPADLPIVAPHQAGLDLAGAAEQPERESELLAEIDELRRKVHAQRKLKRLFTRAVHKSAKDLGHARTRLDRLAFLRAPQIHALHALPDELQAMYASVSALPPADAMDPASAAPTTEPGKRPWETSKTGYLNWAVGQLMERAKEKAQGEQVGEDGPAFAEGSAEVGAAVGAAYGVGRAEDVKAMLEAVGGDLAKGKERRGWTRGRVEVGKRPCGLDRACIFIMFSILFVVL</sequence>
<keyword evidence="11" id="KW-0808">Transferase</keyword>
<evidence type="ECO:0000256" key="9">
    <source>
        <dbReference type="ARBA" id="ARBA00023328"/>
    </source>
</evidence>
<name>A0A5K1K174_9APHY</name>
<keyword evidence="5" id="KW-0498">Mitosis</keyword>
<dbReference type="PANTHER" id="PTHR14527">
    <property type="entry name" value="PROTEIN MIS12 HOMOLOG"/>
    <property type="match status" value="1"/>
</dbReference>
<keyword evidence="7" id="KW-0175">Coiled coil</keyword>
<evidence type="ECO:0000256" key="8">
    <source>
        <dbReference type="ARBA" id="ARBA00023306"/>
    </source>
</evidence>
<keyword evidence="9" id="KW-0137">Centromere</keyword>
<dbReference type="GO" id="GO:0000444">
    <property type="term" value="C:MIS12/MIND type complex"/>
    <property type="evidence" value="ECO:0007669"/>
    <property type="project" value="TreeGrafter"/>
</dbReference>
<dbReference type="PANTHER" id="PTHR14527:SF2">
    <property type="entry name" value="PROTEIN MIS12 HOMOLOG"/>
    <property type="match status" value="1"/>
</dbReference>
<evidence type="ECO:0000256" key="4">
    <source>
        <dbReference type="ARBA" id="ARBA00022618"/>
    </source>
</evidence>
<evidence type="ECO:0000256" key="5">
    <source>
        <dbReference type="ARBA" id="ARBA00022776"/>
    </source>
</evidence>
<evidence type="ECO:0000256" key="7">
    <source>
        <dbReference type="ARBA" id="ARBA00023054"/>
    </source>
</evidence>
<evidence type="ECO:0000256" key="6">
    <source>
        <dbReference type="ARBA" id="ARBA00022838"/>
    </source>
</evidence>
<evidence type="ECO:0000256" key="10">
    <source>
        <dbReference type="SAM" id="MobiDB-lite"/>
    </source>
</evidence>
<evidence type="ECO:0000256" key="3">
    <source>
        <dbReference type="ARBA" id="ARBA00022454"/>
    </source>
</evidence>
<dbReference type="EMBL" id="LR727759">
    <property type="protein sequence ID" value="VWO99592.1"/>
    <property type="molecule type" value="Genomic_DNA"/>
</dbReference>
<dbReference type="GO" id="GO:0005634">
    <property type="term" value="C:nucleus"/>
    <property type="evidence" value="ECO:0007669"/>
    <property type="project" value="InterPro"/>
</dbReference>
<feature type="region of interest" description="Disordered" evidence="10">
    <location>
        <begin position="206"/>
        <end position="226"/>
    </location>
</feature>